<dbReference type="InterPro" id="IPR055274">
    <property type="entry name" value="SWO1"/>
</dbReference>
<gene>
    <name evidence="2" type="ORF">TSUD_184280</name>
</gene>
<feature type="region of interest" description="Disordered" evidence="1">
    <location>
        <begin position="422"/>
        <end position="469"/>
    </location>
</feature>
<dbReference type="AlphaFoldDB" id="A0A2Z6PHD1"/>
<dbReference type="OrthoDB" id="433924at2759"/>
<feature type="compositionally biased region" description="Basic and acidic residues" evidence="1">
    <location>
        <begin position="388"/>
        <end position="402"/>
    </location>
</feature>
<accession>A0A2Z6PHD1</accession>
<keyword evidence="3" id="KW-1185">Reference proteome</keyword>
<protein>
    <submittedName>
        <fullName evidence="2">Uncharacterized protein</fullName>
    </submittedName>
</protein>
<reference evidence="3" key="1">
    <citation type="journal article" date="2017" name="Front. Plant Sci.">
        <title>Climate Clever Clovers: New Paradigm to Reduce the Environmental Footprint of Ruminants by Breeding Low Methanogenic Forages Utilizing Haplotype Variation.</title>
        <authorList>
            <person name="Kaur P."/>
            <person name="Appels R."/>
            <person name="Bayer P.E."/>
            <person name="Keeble-Gagnere G."/>
            <person name="Wang J."/>
            <person name="Hirakawa H."/>
            <person name="Shirasawa K."/>
            <person name="Vercoe P."/>
            <person name="Stefanova K."/>
            <person name="Durmic Z."/>
            <person name="Nichols P."/>
            <person name="Revell C."/>
            <person name="Isobe S.N."/>
            <person name="Edwards D."/>
            <person name="Erskine W."/>
        </authorList>
    </citation>
    <scope>NUCLEOTIDE SEQUENCE [LARGE SCALE GENOMIC DNA]</scope>
    <source>
        <strain evidence="3">cv. Daliak</strain>
    </source>
</reference>
<name>A0A2Z6PHD1_TRISU</name>
<dbReference type="PANTHER" id="PTHR48429">
    <property type="entry name" value="AGENET DOMAIN-CONTAINING PROTEIN"/>
    <property type="match status" value="1"/>
</dbReference>
<evidence type="ECO:0000313" key="2">
    <source>
        <dbReference type="EMBL" id="GAU49345.1"/>
    </source>
</evidence>
<dbReference type="EMBL" id="DF974551">
    <property type="protein sequence ID" value="GAU49345.1"/>
    <property type="molecule type" value="Genomic_DNA"/>
</dbReference>
<sequence length="719" mass="78018">MQFLSLTRHSTFWESLRLSQGPLTENQSALNTSDIPKIVIKDDFSSEAHKVEVSNFDCGTFPNYQHDTVMIKRTFGESSVSKKKELVNIGNQMDSDDLLCKSETSMFDVVDKNTSVISEGNSDNRASFSSFNTVVSSKSCILGETTQVCENNKSHKLGHHKSFGQDISVIDQGSEKAPFDSSTIHCDVDQSHLSDKGVCSSSLGAGSMETPTVSVDVTPPVSISGHHVLKRMTCVGSASVDEKEDFEDKKFEEAGSSLPVGSSELEVDPCPVARTENKNNSDNTRQILCETNNSCLDNLDTTATEKIGEPQETQTGKVDHECTKEAIVAAVLYESIEKHVDEVNATANLNPPVFELLNKDATNTSSSDHDHKGNDVSKDMDATNTPSSDHDHKGNDVSKDGRSLAPEVDLVANLSEKDVTDLTQIGANADGGRNFSEKTWSPSLERQRGHKSHPINPETPRKARSGTRTPDLAIKRSELQGKCIPSPLGLASSKGTSTIVNPFIPLSSPLWSYQLPHVTPCNLVPMQEILLSSIHKHLLHCIHPNQTPLLRNFLGHNTSRMSQTPLRGPWIASTTALDNSSYNSDHLLQKSSSIKGTSLPSSSSTKNVPPGLPASSVGLESVFLPTTPLFNTNNVTVSHARHSSDLKSKKRKKVTIESEDLGQKAMYFQSHPVSTLVVSSHVSTPIATATPVMNVPITTVEKSFESVSPLSLVDRLKTG</sequence>
<feature type="compositionally biased region" description="Basic and acidic residues" evidence="1">
    <location>
        <begin position="367"/>
        <end position="381"/>
    </location>
</feature>
<dbReference type="PANTHER" id="PTHR48429:SF1">
    <property type="entry name" value="AGENET DOMAIN-CONTAINING PROTEIN"/>
    <property type="match status" value="1"/>
</dbReference>
<evidence type="ECO:0000313" key="3">
    <source>
        <dbReference type="Proteomes" id="UP000242715"/>
    </source>
</evidence>
<evidence type="ECO:0000256" key="1">
    <source>
        <dbReference type="SAM" id="MobiDB-lite"/>
    </source>
</evidence>
<proteinExistence type="predicted"/>
<feature type="region of interest" description="Disordered" evidence="1">
    <location>
        <begin position="360"/>
        <end position="403"/>
    </location>
</feature>
<organism evidence="2 3">
    <name type="scientific">Trifolium subterraneum</name>
    <name type="common">Subterranean clover</name>
    <dbReference type="NCBI Taxonomy" id="3900"/>
    <lineage>
        <taxon>Eukaryota</taxon>
        <taxon>Viridiplantae</taxon>
        <taxon>Streptophyta</taxon>
        <taxon>Embryophyta</taxon>
        <taxon>Tracheophyta</taxon>
        <taxon>Spermatophyta</taxon>
        <taxon>Magnoliopsida</taxon>
        <taxon>eudicotyledons</taxon>
        <taxon>Gunneridae</taxon>
        <taxon>Pentapetalae</taxon>
        <taxon>rosids</taxon>
        <taxon>fabids</taxon>
        <taxon>Fabales</taxon>
        <taxon>Fabaceae</taxon>
        <taxon>Papilionoideae</taxon>
        <taxon>50 kb inversion clade</taxon>
        <taxon>NPAAA clade</taxon>
        <taxon>Hologalegina</taxon>
        <taxon>IRL clade</taxon>
        <taxon>Trifolieae</taxon>
        <taxon>Trifolium</taxon>
    </lineage>
</organism>
<dbReference type="Proteomes" id="UP000242715">
    <property type="component" value="Unassembled WGS sequence"/>
</dbReference>